<evidence type="ECO:0000313" key="3">
    <source>
        <dbReference type="Proteomes" id="UP000238908"/>
    </source>
</evidence>
<dbReference type="Gene3D" id="3.10.450.50">
    <property type="match status" value="1"/>
</dbReference>
<sequence>MNTPGTHTAVQLLQRTLDTFLAKNMKGWSELCDENVVVEFPFAPDVSSRKLVGRAAIYEYLRNYPNVIDVKTIPSLKIHATDDPNVAIAEWSASGTVISNGNPYEMSYATVATFKNGLVVNYREYWNPMAFLAALSDAKF</sequence>
<accession>A0A2S7C7Q7</accession>
<protein>
    <submittedName>
        <fullName evidence="2">Phenazine biosynthesis protein PhzA/PhzB</fullName>
    </submittedName>
</protein>
<dbReference type="EMBL" id="MDEE01000005">
    <property type="protein sequence ID" value="PPU57609.1"/>
    <property type="molecule type" value="Genomic_DNA"/>
</dbReference>
<dbReference type="Proteomes" id="UP000238908">
    <property type="component" value="Unassembled WGS sequence"/>
</dbReference>
<proteinExistence type="predicted"/>
<dbReference type="CDD" id="cd00531">
    <property type="entry name" value="NTF2_like"/>
    <property type="match status" value="1"/>
</dbReference>
<gene>
    <name evidence="2" type="ORF">XdyCFBP7245_05560</name>
</gene>
<dbReference type="InterPro" id="IPR032710">
    <property type="entry name" value="NTF2-like_dom_sf"/>
</dbReference>
<organism evidence="2 3">
    <name type="scientific">Xanthomonas dyei</name>
    <dbReference type="NCBI Taxonomy" id="743699"/>
    <lineage>
        <taxon>Bacteria</taxon>
        <taxon>Pseudomonadati</taxon>
        <taxon>Pseudomonadota</taxon>
        <taxon>Gammaproteobacteria</taxon>
        <taxon>Lysobacterales</taxon>
        <taxon>Lysobacteraceae</taxon>
        <taxon>Xanthomonas</taxon>
    </lineage>
</organism>
<evidence type="ECO:0000259" key="1">
    <source>
        <dbReference type="Pfam" id="PF12680"/>
    </source>
</evidence>
<dbReference type="Pfam" id="PF12680">
    <property type="entry name" value="SnoaL_2"/>
    <property type="match status" value="1"/>
</dbReference>
<dbReference type="InterPro" id="IPR037401">
    <property type="entry name" value="SnoaL-like"/>
</dbReference>
<reference evidence="2 3" key="1">
    <citation type="submission" date="2016-08" db="EMBL/GenBank/DDBJ databases">
        <authorList>
            <person name="Seilhamer J.J."/>
        </authorList>
    </citation>
    <scope>NUCLEOTIDE SEQUENCE [LARGE SCALE GENOMIC DNA]</scope>
    <source>
        <strain evidence="2 3">CFBP7245</strain>
    </source>
</reference>
<feature type="domain" description="SnoaL-like" evidence="1">
    <location>
        <begin position="14"/>
        <end position="121"/>
    </location>
</feature>
<dbReference type="SUPFAM" id="SSF54427">
    <property type="entry name" value="NTF2-like"/>
    <property type="match status" value="1"/>
</dbReference>
<dbReference type="RefSeq" id="WP_104614769.1">
    <property type="nucleotide sequence ID" value="NZ_CP167817.1"/>
</dbReference>
<evidence type="ECO:0000313" key="2">
    <source>
        <dbReference type="EMBL" id="PPU57609.1"/>
    </source>
</evidence>
<dbReference type="AlphaFoldDB" id="A0A2S7C7Q7"/>
<name>A0A2S7C7Q7_9XANT</name>
<comment type="caution">
    <text evidence="2">The sequence shown here is derived from an EMBL/GenBank/DDBJ whole genome shotgun (WGS) entry which is preliminary data.</text>
</comment>